<dbReference type="InterPro" id="IPR012910">
    <property type="entry name" value="Plug_dom"/>
</dbReference>
<evidence type="ECO:0000256" key="10">
    <source>
        <dbReference type="PROSITE-ProRule" id="PRU01360"/>
    </source>
</evidence>
<feature type="signal peptide" evidence="12">
    <location>
        <begin position="1"/>
        <end position="19"/>
    </location>
</feature>
<keyword evidence="6 11" id="KW-0798">TonB box</keyword>
<dbReference type="Gene3D" id="2.40.170.20">
    <property type="entry name" value="TonB-dependent receptor, beta-barrel domain"/>
    <property type="match status" value="1"/>
</dbReference>
<evidence type="ECO:0000256" key="9">
    <source>
        <dbReference type="ARBA" id="ARBA00023237"/>
    </source>
</evidence>
<dbReference type="PROSITE" id="PS52016">
    <property type="entry name" value="TONB_DEPENDENT_REC_3"/>
    <property type="match status" value="1"/>
</dbReference>
<name>A0ABY4G6W7_9BACT</name>
<dbReference type="Pfam" id="PF00593">
    <property type="entry name" value="TonB_dep_Rec_b-barrel"/>
    <property type="match status" value="1"/>
</dbReference>
<keyword evidence="16" id="KW-1185">Reference proteome</keyword>
<evidence type="ECO:0000256" key="1">
    <source>
        <dbReference type="ARBA" id="ARBA00004571"/>
    </source>
</evidence>
<feature type="domain" description="TonB-dependent receptor plug" evidence="14">
    <location>
        <begin position="121"/>
        <end position="224"/>
    </location>
</feature>
<evidence type="ECO:0000313" key="15">
    <source>
        <dbReference type="EMBL" id="UOQ66630.1"/>
    </source>
</evidence>
<keyword evidence="3 10" id="KW-1134">Transmembrane beta strand</keyword>
<reference evidence="15" key="1">
    <citation type="submission" date="2022-04" db="EMBL/GenBank/DDBJ databases">
        <title>Hymenobacter sp. isolated from the air.</title>
        <authorList>
            <person name="Won M."/>
            <person name="Lee C.-M."/>
            <person name="Woen H.-Y."/>
            <person name="Kwon S.-W."/>
        </authorList>
    </citation>
    <scope>NUCLEOTIDE SEQUENCE</scope>
    <source>
        <strain evidence="15">5420S-77</strain>
    </source>
</reference>
<comment type="similarity">
    <text evidence="10 11">Belongs to the TonB-dependent receptor family.</text>
</comment>
<keyword evidence="2 10" id="KW-0813">Transport</keyword>
<feature type="chain" id="PRO_5045110371" evidence="12">
    <location>
        <begin position="20"/>
        <end position="818"/>
    </location>
</feature>
<evidence type="ECO:0000313" key="16">
    <source>
        <dbReference type="Proteomes" id="UP000830401"/>
    </source>
</evidence>
<evidence type="ECO:0000256" key="5">
    <source>
        <dbReference type="ARBA" id="ARBA00022729"/>
    </source>
</evidence>
<evidence type="ECO:0000256" key="6">
    <source>
        <dbReference type="ARBA" id="ARBA00023077"/>
    </source>
</evidence>
<dbReference type="SUPFAM" id="SSF49464">
    <property type="entry name" value="Carboxypeptidase regulatory domain-like"/>
    <property type="match status" value="1"/>
</dbReference>
<evidence type="ECO:0000256" key="2">
    <source>
        <dbReference type="ARBA" id="ARBA00022448"/>
    </source>
</evidence>
<dbReference type="PANTHER" id="PTHR30069:SF29">
    <property type="entry name" value="HEMOGLOBIN AND HEMOGLOBIN-HAPTOGLOBIN-BINDING PROTEIN 1-RELATED"/>
    <property type="match status" value="1"/>
</dbReference>
<evidence type="ECO:0000256" key="3">
    <source>
        <dbReference type="ARBA" id="ARBA00022452"/>
    </source>
</evidence>
<comment type="subcellular location">
    <subcellularLocation>
        <location evidence="1 10">Cell outer membrane</location>
        <topology evidence="1 10">Multi-pass membrane protein</topology>
    </subcellularLocation>
</comment>
<sequence length="818" mass="88315">MSRTLLTLSVWLGAAGAFAQTGPTLTGRILDQSTQQPIPGATVLLPDLQQAAVTAPDGTFQLTNLPPKGRFLLEIRSLGYRTTTRSVDTEANAPVEVSLGTAATELGQVVVTGVSGSTEARRSPLPTAVVERRYLNTQAATNAVDALARIPGVTQLTAGPAISKAVIRGLTGSRVIQLNNGARQEGQKWDDLQGVETDEYSVGRAEIVKGPSSLLYGSDGLGGVVNFLTPPPVAVGRTVGSVTTNYQSNNHLIGTSLTYGGNRASGFNWMSRLSGKVAGNYDNRYDGKVLNSGYREVNVNGYVGVNKSWGYSHLTVTTFNQQLGIIEGVRDQRTGQFLTRLSGEGASLVRGVATDADLRGYDNIAAPSQLVEHHRIGLDNSFVLGNGGRLAVNVGWQLNQRREFEESEEGKPGEFELEESALYFHLRTLDYTVRYYLPEKNGWNTTLGISGMQQHNTNLGEEFLIPEYSLLDGGLYAVTRKTIGKLDVSGGLRLDSRHINGDALYLDRQPKPRPAAAGANTDQKFAGFSSSYGNLAGSLGAAFNLTEQLVFKANIARGFRSPNIAELASNGRHEGTTRYELGDNTLKAETNLQLDAGVSYAGSVVSVGLDAFLNNINHYIFARRLSNRAGTADSTNAAQDQIFKYVQTDARLYGGEATLDVHPLSWLHLENSFSLVRAEQQNAPAANQQYLPFIPADRLQSVLVVNLPKVGARLGTFYARAGIEHTFKQNRIFSAFDTETATPSYTLVNAGLGADILSPTGVALFSLYLAGNNLFDVGYQSHLSRLKYTDYNVANGRRGVFNQGRNVSVRLVVPLSFK</sequence>
<gene>
    <name evidence="15" type="ORF">MUN86_01475</name>
</gene>
<evidence type="ECO:0000256" key="12">
    <source>
        <dbReference type="SAM" id="SignalP"/>
    </source>
</evidence>
<dbReference type="Gene3D" id="2.170.130.10">
    <property type="entry name" value="TonB-dependent receptor, plug domain"/>
    <property type="match status" value="1"/>
</dbReference>
<dbReference type="PANTHER" id="PTHR30069">
    <property type="entry name" value="TONB-DEPENDENT OUTER MEMBRANE RECEPTOR"/>
    <property type="match status" value="1"/>
</dbReference>
<dbReference type="SUPFAM" id="SSF56935">
    <property type="entry name" value="Porins"/>
    <property type="match status" value="1"/>
</dbReference>
<dbReference type="Pfam" id="PF07715">
    <property type="entry name" value="Plug"/>
    <property type="match status" value="1"/>
</dbReference>
<evidence type="ECO:0000256" key="7">
    <source>
        <dbReference type="ARBA" id="ARBA00023136"/>
    </source>
</evidence>
<evidence type="ECO:0000256" key="4">
    <source>
        <dbReference type="ARBA" id="ARBA00022692"/>
    </source>
</evidence>
<evidence type="ECO:0000256" key="8">
    <source>
        <dbReference type="ARBA" id="ARBA00023170"/>
    </source>
</evidence>
<evidence type="ECO:0000256" key="11">
    <source>
        <dbReference type="RuleBase" id="RU003357"/>
    </source>
</evidence>
<dbReference type="Gene3D" id="2.60.40.1120">
    <property type="entry name" value="Carboxypeptidase-like, regulatory domain"/>
    <property type="match status" value="1"/>
</dbReference>
<proteinExistence type="inferred from homology"/>
<dbReference type="Pfam" id="PF13715">
    <property type="entry name" value="CarbopepD_reg_2"/>
    <property type="match status" value="1"/>
</dbReference>
<keyword evidence="7 10" id="KW-0472">Membrane</keyword>
<keyword evidence="4 10" id="KW-0812">Transmembrane</keyword>
<dbReference type="InterPro" id="IPR036942">
    <property type="entry name" value="Beta-barrel_TonB_sf"/>
</dbReference>
<dbReference type="InterPro" id="IPR008969">
    <property type="entry name" value="CarboxyPept-like_regulatory"/>
</dbReference>
<dbReference type="InterPro" id="IPR037066">
    <property type="entry name" value="Plug_dom_sf"/>
</dbReference>
<dbReference type="EMBL" id="CP095061">
    <property type="protein sequence ID" value="UOQ66630.1"/>
    <property type="molecule type" value="Genomic_DNA"/>
</dbReference>
<dbReference type="InterPro" id="IPR039426">
    <property type="entry name" value="TonB-dep_rcpt-like"/>
</dbReference>
<organism evidence="15 16">
    <name type="scientific">Hymenobacter volaticus</name>
    <dbReference type="NCBI Taxonomy" id="2932254"/>
    <lineage>
        <taxon>Bacteria</taxon>
        <taxon>Pseudomonadati</taxon>
        <taxon>Bacteroidota</taxon>
        <taxon>Cytophagia</taxon>
        <taxon>Cytophagales</taxon>
        <taxon>Hymenobacteraceae</taxon>
        <taxon>Hymenobacter</taxon>
    </lineage>
</organism>
<feature type="domain" description="TonB-dependent receptor-like beta-barrel" evidence="13">
    <location>
        <begin position="245"/>
        <end position="774"/>
    </location>
</feature>
<keyword evidence="5 12" id="KW-0732">Signal</keyword>
<evidence type="ECO:0000259" key="14">
    <source>
        <dbReference type="Pfam" id="PF07715"/>
    </source>
</evidence>
<dbReference type="Proteomes" id="UP000830401">
    <property type="component" value="Chromosome"/>
</dbReference>
<keyword evidence="8 15" id="KW-0675">Receptor</keyword>
<keyword evidence="9 10" id="KW-0998">Cell outer membrane</keyword>
<protein>
    <submittedName>
        <fullName evidence="15">TonB-dependent receptor</fullName>
    </submittedName>
</protein>
<accession>A0ABY4G6W7</accession>
<evidence type="ECO:0000259" key="13">
    <source>
        <dbReference type="Pfam" id="PF00593"/>
    </source>
</evidence>
<dbReference type="InterPro" id="IPR000531">
    <property type="entry name" value="Beta-barrel_TonB"/>
</dbReference>
<dbReference type="RefSeq" id="WP_245120917.1">
    <property type="nucleotide sequence ID" value="NZ_CP095061.1"/>
</dbReference>